<dbReference type="GO" id="GO:0006606">
    <property type="term" value="P:protein import into nucleus"/>
    <property type="evidence" value="ECO:0007669"/>
    <property type="project" value="TreeGrafter"/>
</dbReference>
<reference evidence="8" key="2">
    <citation type="submission" date="2014-06" db="EMBL/GenBank/DDBJ databases">
        <title>The complete genome of Blastobotrys (Arxula) adeninivorans LS3 - a yeast of biotechnological interest.</title>
        <authorList>
            <person name="Kunze G."/>
            <person name="Gaillardin C."/>
            <person name="Czernicka M."/>
            <person name="Durrens P."/>
            <person name="Martin T."/>
            <person name="Boer E."/>
            <person name="Gabaldon T."/>
            <person name="Cruz J."/>
            <person name="Talla E."/>
            <person name="Marck C."/>
            <person name="Goffeau A."/>
            <person name="Barbe V."/>
            <person name="Baret P."/>
            <person name="Baronian K."/>
            <person name="Beier S."/>
            <person name="Bleykasten C."/>
            <person name="Bode R."/>
            <person name="Casaregola S."/>
            <person name="Despons L."/>
            <person name="Fairhead C."/>
            <person name="Giersberg M."/>
            <person name="Gierski P."/>
            <person name="Hahnel U."/>
            <person name="Hartmann A."/>
            <person name="Jankowska D."/>
            <person name="Jubin C."/>
            <person name="Jung P."/>
            <person name="Lafontaine I."/>
            <person name="Leh-Louis V."/>
            <person name="Lemaire M."/>
            <person name="Marcet-Houben M."/>
            <person name="Mascher M."/>
            <person name="Morel G."/>
            <person name="Richard G.-F."/>
            <person name="Riechen J."/>
            <person name="Sacerdot C."/>
            <person name="Sarkar A."/>
            <person name="Savel G."/>
            <person name="Schacherer J."/>
            <person name="Sherman D."/>
            <person name="Straub M.-L."/>
            <person name="Stein N."/>
            <person name="Thierry A."/>
            <person name="Trautwein-Schult A."/>
            <person name="Westhof E."/>
            <person name="Worch S."/>
            <person name="Dujon B."/>
            <person name="Souciet J.-L."/>
            <person name="Wincker P."/>
            <person name="Scholz U."/>
            <person name="Neuveglise N."/>
        </authorList>
    </citation>
    <scope>NUCLEOTIDE SEQUENCE</scope>
    <source>
        <strain evidence="8">LS3</strain>
    </source>
</reference>
<keyword evidence="4 7" id="KW-0811">Translocation</keyword>
<comment type="function">
    <text evidence="7">Functions as a component of the nuclear pore complex (NPC).</text>
</comment>
<keyword evidence="1 7" id="KW-0813">Transport</keyword>
<dbReference type="InterPro" id="IPR007252">
    <property type="entry name" value="Nup84/Nup107"/>
</dbReference>
<reference evidence="8" key="1">
    <citation type="submission" date="2014-02" db="EMBL/GenBank/DDBJ databases">
        <authorList>
            <person name="Genoscope - CEA"/>
        </authorList>
    </citation>
    <scope>NUCLEOTIDE SEQUENCE</scope>
    <source>
        <strain evidence="8">LS3</strain>
    </source>
</reference>
<evidence type="ECO:0000256" key="1">
    <source>
        <dbReference type="ARBA" id="ARBA00022448"/>
    </source>
</evidence>
<dbReference type="GO" id="GO:0017056">
    <property type="term" value="F:structural constituent of nuclear pore"/>
    <property type="evidence" value="ECO:0007669"/>
    <property type="project" value="UniProtKB-UniRule"/>
</dbReference>
<keyword evidence="5 7" id="KW-0906">Nuclear pore complex</keyword>
<evidence type="ECO:0000313" key="8">
    <source>
        <dbReference type="EMBL" id="CDP33112.1"/>
    </source>
</evidence>
<dbReference type="PANTHER" id="PTHR13003">
    <property type="entry name" value="NUP107-RELATED"/>
    <property type="match status" value="1"/>
</dbReference>
<protein>
    <recommendedName>
        <fullName evidence="7">Nuclear pore complex protein</fullName>
    </recommendedName>
</protein>
<dbReference type="Pfam" id="PF04121">
    <property type="entry name" value="Nup84_Nup100"/>
    <property type="match status" value="1"/>
</dbReference>
<evidence type="ECO:0000256" key="3">
    <source>
        <dbReference type="ARBA" id="ARBA00022927"/>
    </source>
</evidence>
<dbReference type="PANTHER" id="PTHR13003:SF2">
    <property type="entry name" value="NUCLEAR PORE COMPLEX PROTEIN NUP107"/>
    <property type="match status" value="1"/>
</dbReference>
<dbReference type="GO" id="GO:0031965">
    <property type="term" value="C:nuclear membrane"/>
    <property type="evidence" value="ECO:0007669"/>
    <property type="project" value="UniProtKB-SubCell"/>
</dbReference>
<keyword evidence="7" id="KW-0472">Membrane</keyword>
<dbReference type="PhylomeDB" id="A0A060T2J3"/>
<evidence type="ECO:0000256" key="4">
    <source>
        <dbReference type="ARBA" id="ARBA00023010"/>
    </source>
</evidence>
<comment type="subunit">
    <text evidence="7">Part of the nuclear pore complex (NPC).</text>
</comment>
<comment type="subcellular location">
    <subcellularLocation>
        <location evidence="7">Nucleus</location>
        <location evidence="7">Nuclear pore complex</location>
    </subcellularLocation>
    <subcellularLocation>
        <location evidence="7">Nucleus membrane</location>
    </subcellularLocation>
</comment>
<comment type="similarity">
    <text evidence="7">Belongs to the nucleoporin Nup84/Nup107 family.</text>
</comment>
<evidence type="ECO:0000256" key="6">
    <source>
        <dbReference type="ARBA" id="ARBA00023242"/>
    </source>
</evidence>
<organism evidence="8">
    <name type="scientific">Blastobotrys adeninivorans</name>
    <name type="common">Yeast</name>
    <name type="synonym">Arxula adeninivorans</name>
    <dbReference type="NCBI Taxonomy" id="409370"/>
    <lineage>
        <taxon>Eukaryota</taxon>
        <taxon>Fungi</taxon>
        <taxon>Dikarya</taxon>
        <taxon>Ascomycota</taxon>
        <taxon>Saccharomycotina</taxon>
        <taxon>Dipodascomycetes</taxon>
        <taxon>Dipodascales</taxon>
        <taxon>Trichomonascaceae</taxon>
        <taxon>Blastobotrys</taxon>
    </lineage>
</organism>
<sequence>MFKKDALMMDAQSQIDDLEEFAKALEQARLRGFSDDAFDLLESYGKIATQTAIGLFESGHQQDQKYDDAELEIRLWKLAETIFGFRTCEKSTPPPIYKFSSNAVVQENYMSSNTSARENWLLLTWLQQGLEIPNEPEDIRVVKWMYTKNQLRQSELNSRFNAAAPARPSALGFSANASVSPNDIVKHMDPDAPLRENKKIAQEDEEFDNTFFRYIFELLLGNHVEKAQKMCERTGNLSLKLAIRGTNEYIDPEIDGHALDVNIIGKEASGIDNKTLWRRMCYQMSQAAGIGPYERAVYGLLCGDLQSVLPLCDSWEKQFIAYMLHIVYSEAEIPLLENGRISSNEQRLEVPVSGVTSPRKVLDVLAHSRDNSVRQQSENLLRNLIGAIINDTVGLISQELSNELKNVMLGIVDSNELVERPEVLRVCTHLILFLHQIDYNNNDETANVDVESMAIIIRAYIQMLCMKSKEHLVPVYMSYLPDELAVETYSFLLANITDHNQRKNHLELGRKYNINMDDCVRAAVDRVFSETSDAYDMNRGSGVLEIELAEDVSATDLRLYRTAEWFVDASLWEDAVHSSVHVYRRFLLNGRVESSRQYGNRVAASLVLKKYDGQKAAWSVGRTGLQGTISDTERVELMEYDVLVNCLNAIQAWKDHYLPVVANGPVTAKEVSKEWQTGGLELIESAYDQIMSASMTWMTAAASNASEEEQAMMTSLRTIYVPYLLLCLVQVLTEGQLVHKRFLKSGVELANTVASDDSKLYTLFEASGNLALLVSKITDAFVDGIEDGEEGIYDAK</sequence>
<keyword evidence="3" id="KW-0653">Protein transport</keyword>
<dbReference type="GO" id="GO:0000973">
    <property type="term" value="P:post-transcriptional tethering of RNA polymerase II gene DNA at nuclear periphery"/>
    <property type="evidence" value="ECO:0007669"/>
    <property type="project" value="TreeGrafter"/>
</dbReference>
<dbReference type="GO" id="GO:0006406">
    <property type="term" value="P:mRNA export from nucleus"/>
    <property type="evidence" value="ECO:0007669"/>
    <property type="project" value="TreeGrafter"/>
</dbReference>
<accession>A0A060T2J3</accession>
<dbReference type="EMBL" id="HG937691">
    <property type="protein sequence ID" value="CDP33112.1"/>
    <property type="molecule type" value="Genomic_DNA"/>
</dbReference>
<proteinExistence type="inferred from homology"/>
<dbReference type="Gene3D" id="1.10.3450.20">
    <property type="match status" value="1"/>
</dbReference>
<dbReference type="GO" id="GO:0031080">
    <property type="term" value="C:nuclear pore outer ring"/>
    <property type="evidence" value="ECO:0007669"/>
    <property type="project" value="TreeGrafter"/>
</dbReference>
<dbReference type="AlphaFoldDB" id="A0A060T2J3"/>
<evidence type="ECO:0000256" key="5">
    <source>
        <dbReference type="ARBA" id="ARBA00023132"/>
    </source>
</evidence>
<dbReference type="Gene3D" id="1.20.190.50">
    <property type="match status" value="1"/>
</dbReference>
<evidence type="ECO:0000256" key="7">
    <source>
        <dbReference type="RuleBase" id="RU365072"/>
    </source>
</evidence>
<keyword evidence="6 7" id="KW-0539">Nucleus</keyword>
<evidence type="ECO:0000256" key="2">
    <source>
        <dbReference type="ARBA" id="ARBA00022816"/>
    </source>
</evidence>
<name>A0A060T2J3_BLAAD</name>
<gene>
    <name evidence="8" type="ORF">GNLVRS02_ARAD1A02002g</name>
</gene>
<keyword evidence="2" id="KW-0509">mRNA transport</keyword>